<evidence type="ECO:0000256" key="8">
    <source>
        <dbReference type="RuleBase" id="RU003476"/>
    </source>
</evidence>
<feature type="domain" description="Nudix hydrolase" evidence="9">
    <location>
        <begin position="45"/>
        <end position="170"/>
    </location>
</feature>
<evidence type="ECO:0000256" key="7">
    <source>
        <dbReference type="ARBA" id="ARBA00033994"/>
    </source>
</evidence>
<sequence>MPAQVAEQIVDVTIASTSISPPPAKKPLWKLSKHNGERVVDVDGYKQRAAALCLRRGQKSIEVLLINGGNEGEWVVPGGGLERAESPLDAAIRELEEEAGVRGDVLGTIGVFEESHAKRRSSLVVLSPKEELKVWEEGSLGRRRKWMSMDEAILAVKDSHKPLLQAVVIR</sequence>
<dbReference type="InterPro" id="IPR000086">
    <property type="entry name" value="NUDIX_hydrolase_dom"/>
</dbReference>
<comment type="catalytic activity">
    <reaction evidence="7">
        <text>diphospho-myo-inositol polyphosphate + H2O = myo-inositol polyphosphate + phosphate.</text>
        <dbReference type="EC" id="3.6.1.52"/>
    </reaction>
</comment>
<reference evidence="10" key="1">
    <citation type="submission" date="2023-06" db="EMBL/GenBank/DDBJ databases">
        <authorList>
            <person name="Delattre M."/>
        </authorList>
    </citation>
    <scope>NUCLEOTIDE SEQUENCE</scope>
    <source>
        <strain evidence="10">AF72</strain>
    </source>
</reference>
<comment type="caution">
    <text evidence="10">The sequence shown here is derived from an EMBL/GenBank/DDBJ whole genome shotgun (WGS) entry which is preliminary data.</text>
</comment>
<evidence type="ECO:0000313" key="10">
    <source>
        <dbReference type="EMBL" id="CAJ0580062.1"/>
    </source>
</evidence>
<dbReference type="PANTHER" id="PTHR12629">
    <property type="entry name" value="DIPHOSPHOINOSITOL POLYPHOSPHATE PHOSPHOHYDROLASE"/>
    <property type="match status" value="1"/>
</dbReference>
<dbReference type="EC" id="3.6.1.52" evidence="3"/>
<dbReference type="InterPro" id="IPR020476">
    <property type="entry name" value="Nudix_hydrolase"/>
</dbReference>
<dbReference type="GO" id="GO:0034431">
    <property type="term" value="F:bis(5'-adenosyl)-hexaphosphatase activity"/>
    <property type="evidence" value="ECO:0007669"/>
    <property type="project" value="TreeGrafter"/>
</dbReference>
<dbReference type="Gene3D" id="3.90.79.10">
    <property type="entry name" value="Nucleoside Triphosphate Pyrophosphohydrolase"/>
    <property type="match status" value="1"/>
</dbReference>
<dbReference type="Proteomes" id="UP001177023">
    <property type="component" value="Unassembled WGS sequence"/>
</dbReference>
<dbReference type="AlphaFoldDB" id="A0AA36D583"/>
<dbReference type="GO" id="GO:0005634">
    <property type="term" value="C:nucleus"/>
    <property type="evidence" value="ECO:0007669"/>
    <property type="project" value="TreeGrafter"/>
</dbReference>
<dbReference type="EMBL" id="CATQJA010002659">
    <property type="protein sequence ID" value="CAJ0580062.1"/>
    <property type="molecule type" value="Genomic_DNA"/>
</dbReference>
<accession>A0AA36D583</accession>
<evidence type="ECO:0000256" key="3">
    <source>
        <dbReference type="ARBA" id="ARBA00012527"/>
    </source>
</evidence>
<keyword evidence="6" id="KW-0460">Magnesium</keyword>
<evidence type="ECO:0000256" key="6">
    <source>
        <dbReference type="ARBA" id="ARBA00022842"/>
    </source>
</evidence>
<keyword evidence="4" id="KW-0479">Metal-binding</keyword>
<gene>
    <name evidence="10" type="ORF">MSPICULIGERA_LOCUS18265</name>
</gene>
<evidence type="ECO:0000256" key="4">
    <source>
        <dbReference type="ARBA" id="ARBA00022723"/>
    </source>
</evidence>
<dbReference type="SUPFAM" id="SSF55811">
    <property type="entry name" value="Nudix"/>
    <property type="match status" value="1"/>
</dbReference>
<dbReference type="GO" id="GO:0000298">
    <property type="term" value="F:endopolyphosphatase activity"/>
    <property type="evidence" value="ECO:0007669"/>
    <property type="project" value="TreeGrafter"/>
</dbReference>
<proteinExistence type="inferred from homology"/>
<evidence type="ECO:0000313" key="11">
    <source>
        <dbReference type="Proteomes" id="UP001177023"/>
    </source>
</evidence>
<evidence type="ECO:0000256" key="5">
    <source>
        <dbReference type="ARBA" id="ARBA00022801"/>
    </source>
</evidence>
<dbReference type="PROSITE" id="PS51462">
    <property type="entry name" value="NUDIX"/>
    <property type="match status" value="1"/>
</dbReference>
<dbReference type="PRINTS" id="PR00502">
    <property type="entry name" value="NUDIXFAMILY"/>
</dbReference>
<dbReference type="Pfam" id="PF00293">
    <property type="entry name" value="NUDIX"/>
    <property type="match status" value="1"/>
</dbReference>
<dbReference type="PANTHER" id="PTHR12629:SF0">
    <property type="entry name" value="DIPHOSPHOINOSITOL-POLYPHOSPHATE DIPHOSPHATASE"/>
    <property type="match status" value="1"/>
</dbReference>
<keyword evidence="5 8" id="KW-0378">Hydrolase</keyword>
<dbReference type="GO" id="GO:0046872">
    <property type="term" value="F:metal ion binding"/>
    <property type="evidence" value="ECO:0007669"/>
    <property type="project" value="UniProtKB-KW"/>
</dbReference>
<dbReference type="GO" id="GO:1901911">
    <property type="term" value="P:adenosine 5'-(hexahydrogen pentaphosphate) catabolic process"/>
    <property type="evidence" value="ECO:0007669"/>
    <property type="project" value="TreeGrafter"/>
</dbReference>
<evidence type="ECO:0000256" key="2">
    <source>
        <dbReference type="ARBA" id="ARBA00008266"/>
    </source>
</evidence>
<dbReference type="GO" id="GO:0008486">
    <property type="term" value="F:diphosphoinositol-polyphosphate diphosphatase activity"/>
    <property type="evidence" value="ECO:0007669"/>
    <property type="project" value="UniProtKB-EC"/>
</dbReference>
<comment type="cofactor">
    <cofactor evidence="1">
        <name>Mg(2+)</name>
        <dbReference type="ChEBI" id="CHEBI:18420"/>
    </cofactor>
</comment>
<name>A0AA36D583_9BILA</name>
<protein>
    <recommendedName>
        <fullName evidence="3">diphosphoinositol-polyphosphate diphosphatase</fullName>
        <ecNumber evidence="3">3.6.1.52</ecNumber>
    </recommendedName>
</protein>
<organism evidence="10 11">
    <name type="scientific">Mesorhabditis spiculigera</name>
    <dbReference type="NCBI Taxonomy" id="96644"/>
    <lineage>
        <taxon>Eukaryota</taxon>
        <taxon>Metazoa</taxon>
        <taxon>Ecdysozoa</taxon>
        <taxon>Nematoda</taxon>
        <taxon>Chromadorea</taxon>
        <taxon>Rhabditida</taxon>
        <taxon>Rhabditina</taxon>
        <taxon>Rhabditomorpha</taxon>
        <taxon>Rhabditoidea</taxon>
        <taxon>Rhabditidae</taxon>
        <taxon>Mesorhabditinae</taxon>
        <taxon>Mesorhabditis</taxon>
    </lineage>
</organism>
<dbReference type="GO" id="GO:1901909">
    <property type="term" value="P:diadenosine hexaphosphate catabolic process"/>
    <property type="evidence" value="ECO:0007669"/>
    <property type="project" value="TreeGrafter"/>
</dbReference>
<evidence type="ECO:0000259" key="9">
    <source>
        <dbReference type="PROSITE" id="PS51462"/>
    </source>
</evidence>
<evidence type="ECO:0000256" key="1">
    <source>
        <dbReference type="ARBA" id="ARBA00001946"/>
    </source>
</evidence>
<dbReference type="GO" id="GO:0005737">
    <property type="term" value="C:cytoplasm"/>
    <property type="evidence" value="ECO:0007669"/>
    <property type="project" value="TreeGrafter"/>
</dbReference>
<dbReference type="InterPro" id="IPR047198">
    <property type="entry name" value="DDP-like_NUDIX"/>
</dbReference>
<dbReference type="CDD" id="cd04666">
    <property type="entry name" value="NUDIX_DIPP2_like_Nudt4"/>
    <property type="match status" value="1"/>
</dbReference>
<dbReference type="GO" id="GO:0071543">
    <property type="term" value="P:diphosphoinositol polyphosphate metabolic process"/>
    <property type="evidence" value="ECO:0007669"/>
    <property type="project" value="TreeGrafter"/>
</dbReference>
<dbReference type="GO" id="GO:1901907">
    <property type="term" value="P:diadenosine pentaphosphate catabolic process"/>
    <property type="evidence" value="ECO:0007669"/>
    <property type="project" value="TreeGrafter"/>
</dbReference>
<dbReference type="GO" id="GO:0034432">
    <property type="term" value="F:bis(5'-adenosyl)-pentaphosphatase activity"/>
    <property type="evidence" value="ECO:0007669"/>
    <property type="project" value="TreeGrafter"/>
</dbReference>
<dbReference type="InterPro" id="IPR020084">
    <property type="entry name" value="NUDIX_hydrolase_CS"/>
</dbReference>
<dbReference type="InterPro" id="IPR015797">
    <property type="entry name" value="NUDIX_hydrolase-like_dom_sf"/>
</dbReference>
<dbReference type="PROSITE" id="PS00893">
    <property type="entry name" value="NUDIX_BOX"/>
    <property type="match status" value="1"/>
</dbReference>
<feature type="non-terminal residue" evidence="10">
    <location>
        <position position="1"/>
    </location>
</feature>
<comment type="similarity">
    <text evidence="2">Belongs to the Nudix hydrolase family. DIPP subfamily.</text>
</comment>
<keyword evidence="11" id="KW-1185">Reference proteome</keyword>